<accession>A0A2U8UUE5</accession>
<dbReference type="RefSeq" id="YP_009801960.1">
    <property type="nucleotide sequence ID" value="NC_047977.1"/>
</dbReference>
<dbReference type="Proteomes" id="UP000247284">
    <property type="component" value="Segment"/>
</dbReference>
<organism evidence="1 2">
    <name type="scientific">Microbacterium phage Hendrix</name>
    <dbReference type="NCBI Taxonomy" id="2182341"/>
    <lineage>
        <taxon>Viruses</taxon>
        <taxon>Duplodnaviria</taxon>
        <taxon>Heunggongvirae</taxon>
        <taxon>Uroviricota</taxon>
        <taxon>Caudoviricetes</taxon>
        <taxon>Rogerhendrixvirus</taxon>
        <taxon>Rogerhendrixvirus hendrix</taxon>
    </lineage>
</organism>
<name>A0A2U8UUE5_9CAUD</name>
<sequence length="120" mass="12765">MKSAAPTFMENCPTCGLLLVDAATAAAHYQIGCVPSVTCVQCGVPLPYSQSVEHIKHCIGQTAHILHNRKAGMVAYLTDEEWTAIQNNTLTVEQAAPIVGRAVNGVEFETVTLNPDSDPA</sequence>
<dbReference type="GeneID" id="54992489"/>
<gene>
    <name evidence="1" type="primary">22</name>
    <name evidence="1" type="ORF">PBI_HENDRIX_22</name>
</gene>
<dbReference type="EMBL" id="MH183162">
    <property type="protein sequence ID" value="AWN07693.1"/>
    <property type="molecule type" value="Genomic_DNA"/>
</dbReference>
<reference evidence="2" key="1">
    <citation type="submission" date="2018-04" db="EMBL/GenBank/DDBJ databases">
        <authorList>
            <person name="Go L.Y."/>
            <person name="Mitchell J.A."/>
        </authorList>
    </citation>
    <scope>NUCLEOTIDE SEQUENCE [LARGE SCALE GENOMIC DNA]</scope>
</reference>
<keyword evidence="2" id="KW-1185">Reference proteome</keyword>
<evidence type="ECO:0000313" key="1">
    <source>
        <dbReference type="EMBL" id="AWN07693.1"/>
    </source>
</evidence>
<protein>
    <submittedName>
        <fullName evidence="1">Uncharacterized protein</fullName>
    </submittedName>
</protein>
<evidence type="ECO:0000313" key="2">
    <source>
        <dbReference type="Proteomes" id="UP000247284"/>
    </source>
</evidence>
<dbReference type="KEGG" id="vg:54992489"/>
<proteinExistence type="predicted"/>